<dbReference type="CDD" id="cd16279">
    <property type="entry name" value="metallo-hydrolase-like_MBL-fold"/>
    <property type="match status" value="1"/>
</dbReference>
<keyword evidence="3" id="KW-1185">Reference proteome</keyword>
<reference evidence="2" key="1">
    <citation type="submission" date="2021-06" db="EMBL/GenBank/DDBJ databases">
        <authorList>
            <person name="Huq M.A."/>
        </authorList>
    </citation>
    <scope>NUCLEOTIDE SEQUENCE</scope>
    <source>
        <strain evidence="2">MAH-26</strain>
    </source>
</reference>
<dbReference type="InterPro" id="IPR001279">
    <property type="entry name" value="Metallo-B-lactamas"/>
</dbReference>
<evidence type="ECO:0000313" key="3">
    <source>
        <dbReference type="Proteomes" id="UP000812270"/>
    </source>
</evidence>
<dbReference type="Pfam" id="PF12706">
    <property type="entry name" value="Lactamase_B_2"/>
    <property type="match status" value="1"/>
</dbReference>
<proteinExistence type="predicted"/>
<name>A0A9E2W7M6_9BACT</name>
<dbReference type="PANTHER" id="PTHR42663:SF6">
    <property type="entry name" value="HYDROLASE C777.06C-RELATED"/>
    <property type="match status" value="1"/>
</dbReference>
<dbReference type="Proteomes" id="UP000812270">
    <property type="component" value="Unassembled WGS sequence"/>
</dbReference>
<accession>A0A9E2W7M6</accession>
<dbReference type="PANTHER" id="PTHR42663">
    <property type="entry name" value="HYDROLASE C777.06C-RELATED-RELATED"/>
    <property type="match status" value="1"/>
</dbReference>
<sequence>MTCPPLTITFLGTGTSNGVPMIGCTCAVCTSTDKKDKRLRSSVLIRSAKTTLVVDTTPDFRYQMLREHVMQLDAVVFTHPHKDHVAGLDDIRAYNYFYKKEMQVYANEMTQEVIIREFPYAFSDFKYPGLPEIKLNTIDGSPFMVGDIPIIPITVWHLKMPVLGFRFGNFTYITDANRIEDSEKEKIKGSDILVVNALRKEKHISHYTLQEAIDLTHELHVPQAYFTHISHQLGKHEEVTAELPPGMHLAYDGLKLQREETELNN</sequence>
<protein>
    <submittedName>
        <fullName evidence="2">MBL fold metallo-hydrolase</fullName>
    </submittedName>
</protein>
<dbReference type="EMBL" id="JAHSPG010000002">
    <property type="protein sequence ID" value="MBV4356537.1"/>
    <property type="molecule type" value="Genomic_DNA"/>
</dbReference>
<feature type="domain" description="Metallo-beta-lactamase" evidence="1">
    <location>
        <begin position="39"/>
        <end position="228"/>
    </location>
</feature>
<gene>
    <name evidence="2" type="ORF">KTO63_05200</name>
</gene>
<dbReference type="RefSeq" id="WP_217790166.1">
    <property type="nucleotide sequence ID" value="NZ_JAHSPG010000002.1"/>
</dbReference>
<dbReference type="AlphaFoldDB" id="A0A9E2W7M6"/>
<organism evidence="2 3">
    <name type="scientific">Pinibacter aurantiacus</name>
    <dbReference type="NCBI Taxonomy" id="2851599"/>
    <lineage>
        <taxon>Bacteria</taxon>
        <taxon>Pseudomonadati</taxon>
        <taxon>Bacteroidota</taxon>
        <taxon>Chitinophagia</taxon>
        <taxon>Chitinophagales</taxon>
        <taxon>Chitinophagaceae</taxon>
        <taxon>Pinibacter</taxon>
    </lineage>
</organism>
<evidence type="ECO:0000313" key="2">
    <source>
        <dbReference type="EMBL" id="MBV4356537.1"/>
    </source>
</evidence>
<evidence type="ECO:0000259" key="1">
    <source>
        <dbReference type="SMART" id="SM00849"/>
    </source>
</evidence>
<dbReference type="SMART" id="SM00849">
    <property type="entry name" value="Lactamase_B"/>
    <property type="match status" value="1"/>
</dbReference>
<comment type="caution">
    <text evidence="2">The sequence shown here is derived from an EMBL/GenBank/DDBJ whole genome shotgun (WGS) entry which is preliminary data.</text>
</comment>